<reference evidence="4 5" key="1">
    <citation type="submission" date="2020-04" db="EMBL/GenBank/DDBJ databases">
        <title>Genome sequencing of novel species.</title>
        <authorList>
            <person name="Heo J."/>
            <person name="Kim S.-J."/>
            <person name="Kim J.-S."/>
            <person name="Hong S.-B."/>
            <person name="Kwon S.-W."/>
        </authorList>
    </citation>
    <scope>NUCLEOTIDE SEQUENCE [LARGE SCALE GENOMIC DNA]</scope>
    <source>
        <strain evidence="4 5">MFER-1</strain>
    </source>
</reference>
<evidence type="ECO:0000259" key="2">
    <source>
        <dbReference type="Pfam" id="PF13786"/>
    </source>
</evidence>
<feature type="domain" description="DUF4179" evidence="2">
    <location>
        <begin position="56"/>
        <end position="140"/>
    </location>
</feature>
<dbReference type="Proteomes" id="UP000502248">
    <property type="component" value="Chromosome"/>
</dbReference>
<keyword evidence="1" id="KW-0472">Membrane</keyword>
<dbReference type="Gene3D" id="2.60.40.1630">
    <property type="entry name" value="bacillus anthracis domain"/>
    <property type="match status" value="1"/>
</dbReference>
<keyword evidence="5" id="KW-1185">Reference proteome</keyword>
<sequence length="375" mass="41168">MSQVDLDNEISKWKARQAEILPEAVRLRMDQTYASLEGITPTLHKSKRRPYLLRLMITAASIAAVCIALIGSGFVSPAMAEALKRIPAIESVFRLAGDLGLRTADEQGLTKDVNERITHDGVTLSISELVFDGARLSFVLTDEGLDGKETTLYEAWSDRKLDENGVPLPKVNVEPNHIEFLINGESVNTGYSLRAAGEQAPNSIIVGALHSAKIKAPDRFDLTVVVKYAKIDDAFEFHIPVATSTESIALTSSTVKTHDNIQFQLDRIELTPVTTRLEVIIKSPGKKDIKDVAEAIPDKYKITGFLNIEFDIVDENGATPVSLGGSGSGEGDSFVYTSLFEPYRTRPKELTVKPFIPTKDGKQYIPELEITVPVQ</sequence>
<feature type="domain" description="DUF5643" evidence="3">
    <location>
        <begin position="256"/>
        <end position="371"/>
    </location>
</feature>
<dbReference type="KEGG" id="cheb:HH215_03100"/>
<evidence type="ECO:0000256" key="1">
    <source>
        <dbReference type="SAM" id="Phobius"/>
    </source>
</evidence>
<evidence type="ECO:0000313" key="5">
    <source>
        <dbReference type="Proteomes" id="UP000502248"/>
    </source>
</evidence>
<organism evidence="4 5">
    <name type="scientific">Cohnella herbarum</name>
    <dbReference type="NCBI Taxonomy" id="2728023"/>
    <lineage>
        <taxon>Bacteria</taxon>
        <taxon>Bacillati</taxon>
        <taxon>Bacillota</taxon>
        <taxon>Bacilli</taxon>
        <taxon>Bacillales</taxon>
        <taxon>Paenibacillaceae</taxon>
        <taxon>Cohnella</taxon>
    </lineage>
</organism>
<dbReference type="RefSeq" id="WP_169278567.1">
    <property type="nucleotide sequence ID" value="NZ_CP051680.1"/>
</dbReference>
<dbReference type="Pfam" id="PF18705">
    <property type="entry name" value="DUF5643"/>
    <property type="match status" value="1"/>
</dbReference>
<protein>
    <submittedName>
        <fullName evidence="4">DUF4179 domain-containing protein</fullName>
    </submittedName>
</protein>
<keyword evidence="1" id="KW-1133">Transmembrane helix</keyword>
<dbReference type="Pfam" id="PF13786">
    <property type="entry name" value="DUF4179"/>
    <property type="match status" value="1"/>
</dbReference>
<proteinExistence type="predicted"/>
<dbReference type="EMBL" id="CP051680">
    <property type="protein sequence ID" value="QJD82267.1"/>
    <property type="molecule type" value="Genomic_DNA"/>
</dbReference>
<evidence type="ECO:0000259" key="3">
    <source>
        <dbReference type="Pfam" id="PF18705"/>
    </source>
</evidence>
<accession>A0A7Z2ZKM8</accession>
<gene>
    <name evidence="4" type="ORF">HH215_03100</name>
</gene>
<keyword evidence="1" id="KW-0812">Transmembrane</keyword>
<dbReference type="InterPro" id="IPR040680">
    <property type="entry name" value="DUF5643"/>
</dbReference>
<feature type="transmembrane region" description="Helical" evidence="1">
    <location>
        <begin position="51"/>
        <end position="75"/>
    </location>
</feature>
<dbReference type="AlphaFoldDB" id="A0A7Z2ZKM8"/>
<name>A0A7Z2ZKM8_9BACL</name>
<evidence type="ECO:0000313" key="4">
    <source>
        <dbReference type="EMBL" id="QJD82267.1"/>
    </source>
</evidence>
<dbReference type="InterPro" id="IPR025436">
    <property type="entry name" value="DUF4179"/>
</dbReference>